<dbReference type="OrthoDB" id="6278596at2759"/>
<evidence type="ECO:0000313" key="4">
    <source>
        <dbReference type="EMBL" id="EAU91254.1"/>
    </source>
</evidence>
<dbReference type="KEGG" id="cci:CC1G_06889"/>
<dbReference type="PANTHER" id="PTHR14374">
    <property type="entry name" value="FOIE GRAS"/>
    <property type="match status" value="1"/>
</dbReference>
<dbReference type="InterPro" id="IPR012880">
    <property type="entry name" value="Gryzun"/>
</dbReference>
<dbReference type="PANTHER" id="PTHR14374:SF0">
    <property type="entry name" value="TRAFFICKING PROTEIN PARTICLE COMPLEX SUBUNIT 11"/>
    <property type="match status" value="1"/>
</dbReference>
<comment type="caution">
    <text evidence="4">The sequence shown here is derived from an EMBL/GenBank/DDBJ whole genome shotgun (WGS) entry which is preliminary data.</text>
</comment>
<dbReference type="OMA" id="CVEYYRD"/>
<dbReference type="Proteomes" id="UP000001861">
    <property type="component" value="Unassembled WGS sequence"/>
</dbReference>
<evidence type="ECO:0000313" key="5">
    <source>
        <dbReference type="Proteomes" id="UP000001861"/>
    </source>
</evidence>
<sequence>MNSYPPELLVQLAPVMFVAGLDVPPPPPPDAEGNASKPDPFQVLAIRLREALTNQRKVAIWQSDKSKTFQVILVDKDVRFPPRKLVPPDDPQYSNAHSPLSPLTPSSPLYPDGLIAPIWIRKHTTLVPSVLVMFMRIFELPPPILRSPEDGPELERERAEEERRRDAELAAEIAQRKRGTNERGVKLTVVLMASRRLLDDPKLDARLAFIRRQSGLDSRAALFVLSPVSPSELGDFVKSLQQALYEPALEYYTAHSKRVRRKRNRHSQATTYTNPAIALANPNVARPLRPEGWTVRYEYKMACFAEFRGEDEVALKHYQDAYSALIIMFGSTAILPPRTKRWAEAKVLADCINIKIVKLYLYNNEHALALAHHNTHIRQFNDLSRGWGIGEETFEFWGWVARQYRILAELIDQGTRSGLLIPVHKPVAPPNPATAATRAAMGVAELDALRSLGINPSHALQHSGYYYYMAAKATDMRRERFLAAVEAENNNQPITISPGFANEKKVDHLSLVLELYTKAYEMFKRYNPPSQGQSPGRLTMLIAYRIAEIYALSGKYDMAIRFLERIAKTYRKEGWYLMLRPLLAKWYHCAQQMPDVNLSIKLLLEMMGHEPAEDDEPTSLQEDLLAVLQSTVPTSDDEVLVYDFEDTLPIFETSVAFWDTEVHVSQPAAFQLSLSAPPRVVVSSLPITSMEVHFLGLNEPLVVRHDDSEEVVTRPTRVDLGNIKVGDETPSEVSGHLRWGPGSTVVFTGTVSAERPSRLTVEKVLLNLEQNKWKIQMPLSLNMSRTSSRIQPRWLRSLDPPRFIPVNRQEFSFAIVKHRPHLVDVSISHHTPSYLDEDYEIHIQVTNRDEKELDVTVDILLQPSDIDYAVNSISIDDQVSTGLIKDIQLGKLLPGMTASKILHLFSAGAVGDRALDISVTSSAIVLSEESSDEEDAEESEEPPSPTSLDKTAHQRTVIIPTIAPFDISDNVVYARTRKEWPALADLSTFHEEGISAHEASISLQCICTGPWGIFVESAAVEIDKSNSRFKLLDSSIDIEDCNLYPGEYLPGDEFSISCRLALIKSDLVSENQPIPSPGKFILSWRRILPDGSHGKLSTTTTLLPILQPPMDELVALMDIEPTGVLHKPMPMTIIVRNNHPHRSANVTVQLDPDSGDGFVVSGVRAARVPVLLPGSEERITWSIIPLECGYVRVPRIRVLDRRKAIQTSASEDTQGHDGFVGEPVKVVDLRRDRRYRIPIQGDEGEDGIDHDTGTELGTVLVLPAV</sequence>
<dbReference type="GO" id="GO:0016740">
    <property type="term" value="F:transferase activity"/>
    <property type="evidence" value="ECO:0007669"/>
    <property type="project" value="UniProtKB-KW"/>
</dbReference>
<gene>
    <name evidence="4" type="ORF">CC1G_06889</name>
</gene>
<organism evidence="4 5">
    <name type="scientific">Coprinopsis cinerea (strain Okayama-7 / 130 / ATCC MYA-4618 / FGSC 9003)</name>
    <name type="common">Inky cap fungus</name>
    <name type="synonym">Hormographiella aspergillata</name>
    <dbReference type="NCBI Taxonomy" id="240176"/>
    <lineage>
        <taxon>Eukaryota</taxon>
        <taxon>Fungi</taxon>
        <taxon>Dikarya</taxon>
        <taxon>Basidiomycota</taxon>
        <taxon>Agaricomycotina</taxon>
        <taxon>Agaricomycetes</taxon>
        <taxon>Agaricomycetidae</taxon>
        <taxon>Agaricales</taxon>
        <taxon>Agaricineae</taxon>
        <taxon>Psathyrellaceae</taxon>
        <taxon>Coprinopsis</taxon>
    </lineage>
</organism>
<reference evidence="4 5" key="1">
    <citation type="journal article" date="2010" name="Proc. Natl. Acad. Sci. U.S.A.">
        <title>Insights into evolution of multicellular fungi from the assembled chromosomes of the mushroom Coprinopsis cinerea (Coprinus cinereus).</title>
        <authorList>
            <person name="Stajich J.E."/>
            <person name="Wilke S.K."/>
            <person name="Ahren D."/>
            <person name="Au C.H."/>
            <person name="Birren B.W."/>
            <person name="Borodovsky M."/>
            <person name="Burns C."/>
            <person name="Canback B."/>
            <person name="Casselton L.A."/>
            <person name="Cheng C.K."/>
            <person name="Deng J."/>
            <person name="Dietrich F.S."/>
            <person name="Fargo D.C."/>
            <person name="Farman M.L."/>
            <person name="Gathman A.C."/>
            <person name="Goldberg J."/>
            <person name="Guigo R."/>
            <person name="Hoegger P.J."/>
            <person name="Hooker J.B."/>
            <person name="Huggins A."/>
            <person name="James T.Y."/>
            <person name="Kamada T."/>
            <person name="Kilaru S."/>
            <person name="Kodira C."/>
            <person name="Kues U."/>
            <person name="Kupfer D."/>
            <person name="Kwan H.S."/>
            <person name="Lomsadze A."/>
            <person name="Li W."/>
            <person name="Lilly W.W."/>
            <person name="Ma L.J."/>
            <person name="Mackey A.J."/>
            <person name="Manning G."/>
            <person name="Martin F."/>
            <person name="Muraguchi H."/>
            <person name="Natvig D.O."/>
            <person name="Palmerini H."/>
            <person name="Ramesh M.A."/>
            <person name="Rehmeyer C.J."/>
            <person name="Roe B.A."/>
            <person name="Shenoy N."/>
            <person name="Stanke M."/>
            <person name="Ter-Hovhannisyan V."/>
            <person name="Tunlid A."/>
            <person name="Velagapudi R."/>
            <person name="Vision T.J."/>
            <person name="Zeng Q."/>
            <person name="Zolan M.E."/>
            <person name="Pukkila P.J."/>
        </authorList>
    </citation>
    <scope>NUCLEOTIDE SEQUENCE [LARGE SCALE GENOMIC DNA]</scope>
    <source>
        <strain evidence="5">Okayama-7 / 130 / ATCC MYA-4618 / FGSC 9003</strain>
    </source>
</reference>
<dbReference type="STRING" id="240176.A8N717"/>
<name>A8N717_COPC7</name>
<dbReference type="RefSeq" id="XP_001830623.1">
    <property type="nucleotide sequence ID" value="XM_001830571.1"/>
</dbReference>
<dbReference type="eggNOG" id="KOG4386">
    <property type="taxonomic scope" value="Eukaryota"/>
</dbReference>
<dbReference type="Pfam" id="PF07919">
    <property type="entry name" value="Gryzun"/>
    <property type="match status" value="1"/>
</dbReference>
<evidence type="ECO:0000259" key="2">
    <source>
        <dbReference type="Pfam" id="PF07919"/>
    </source>
</evidence>
<feature type="domain" description="Trafficking protein particle complex subunit 11" evidence="3">
    <location>
        <begin position="341"/>
        <end position="489"/>
    </location>
</feature>
<keyword evidence="5" id="KW-1185">Reference proteome</keyword>
<feature type="domain" description="Trafficking protein particle complex subunit 11" evidence="3">
    <location>
        <begin position="502"/>
        <end position="608"/>
    </location>
</feature>
<dbReference type="EMBL" id="AACS02000003">
    <property type="protein sequence ID" value="EAU91254.1"/>
    <property type="molecule type" value="Genomic_DNA"/>
</dbReference>
<feature type="domain" description="Gryzun putative trafficking through Golgi" evidence="2">
    <location>
        <begin position="645"/>
        <end position="868"/>
    </location>
</feature>
<dbReference type="AlphaFoldDB" id="A8N717"/>
<keyword evidence="4" id="KW-0808">Transferase</keyword>
<accession>A8N717</accession>
<evidence type="ECO:0000256" key="1">
    <source>
        <dbReference type="SAM" id="MobiDB-lite"/>
    </source>
</evidence>
<feature type="region of interest" description="Disordered" evidence="1">
    <location>
        <begin position="926"/>
        <end position="951"/>
    </location>
</feature>
<protein>
    <submittedName>
        <fullName evidence="4">Glutathione transferase omega-1</fullName>
    </submittedName>
</protein>
<dbReference type="GeneID" id="6007068"/>
<feature type="region of interest" description="Disordered" evidence="1">
    <location>
        <begin position="83"/>
        <end position="105"/>
    </location>
</feature>
<proteinExistence type="predicted"/>
<feature type="compositionally biased region" description="Acidic residues" evidence="1">
    <location>
        <begin position="929"/>
        <end position="941"/>
    </location>
</feature>
<evidence type="ECO:0000259" key="3">
    <source>
        <dbReference type="Pfam" id="PF11817"/>
    </source>
</evidence>
<dbReference type="Pfam" id="PF11817">
    <property type="entry name" value="Foie-gras_1"/>
    <property type="match status" value="2"/>
</dbReference>
<dbReference type="InParanoid" id="A8N717"/>
<dbReference type="SUPFAM" id="SSF48452">
    <property type="entry name" value="TPR-like"/>
    <property type="match status" value="1"/>
</dbReference>
<dbReference type="InterPro" id="IPR021773">
    <property type="entry name" value="TPC11"/>
</dbReference>
<dbReference type="InterPro" id="IPR011990">
    <property type="entry name" value="TPR-like_helical_dom_sf"/>
</dbReference>
<dbReference type="VEuPathDB" id="FungiDB:CC1G_06889"/>